<dbReference type="InterPro" id="IPR002035">
    <property type="entry name" value="VWF_A"/>
</dbReference>
<dbReference type="EMBL" id="UINC01017251">
    <property type="protein sequence ID" value="SVA71261.1"/>
    <property type="molecule type" value="Genomic_DNA"/>
</dbReference>
<keyword evidence="1" id="KW-0175">Coiled coil</keyword>
<name>A0A381Y3M0_9ZZZZ</name>
<organism evidence="3">
    <name type="scientific">marine metagenome</name>
    <dbReference type="NCBI Taxonomy" id="408172"/>
    <lineage>
        <taxon>unclassified sequences</taxon>
        <taxon>metagenomes</taxon>
        <taxon>ecological metagenomes</taxon>
    </lineage>
</organism>
<accession>A0A381Y3M0</accession>
<dbReference type="InterPro" id="IPR036465">
    <property type="entry name" value="vWFA_dom_sf"/>
</dbReference>
<feature type="coiled-coil region" evidence="1">
    <location>
        <begin position="72"/>
        <end position="123"/>
    </location>
</feature>
<evidence type="ECO:0000313" key="3">
    <source>
        <dbReference type="EMBL" id="SVA71261.1"/>
    </source>
</evidence>
<reference evidence="3" key="1">
    <citation type="submission" date="2018-05" db="EMBL/GenBank/DDBJ databases">
        <authorList>
            <person name="Lanie J.A."/>
            <person name="Ng W.-L."/>
            <person name="Kazmierczak K.M."/>
            <person name="Andrzejewski T.M."/>
            <person name="Davidsen T.M."/>
            <person name="Wayne K.J."/>
            <person name="Tettelin H."/>
            <person name="Glass J.I."/>
            <person name="Rusch D."/>
            <person name="Podicherti R."/>
            <person name="Tsui H.-C.T."/>
            <person name="Winkler M.E."/>
        </authorList>
    </citation>
    <scope>NUCLEOTIDE SEQUENCE</scope>
</reference>
<sequence length="679" mass="77571">VVLGDLVDSNSKYPAGGRRFTYSKWDGTQQISEIDANSLMEALGDELIENGDPNSALRRLMQRGLDFEGGHLEGLREILQKLRQKRQETIEQHNLGGIYDEINEALEQVMSTERESLDAVENRFRDDDRQQEINEEALQSRRDQLDMLEHENLASRVKGLSDYDFTSTTAAQRFEELVDDLREQLMQQAIDQMAGEMKNMSSEDMSRMKDMLSALNQMLNQHQEGETPNFEKFMEDFGDFFPENPESLEELLEVMAQRMATMSQILNSMTPEQRAQLEELSEQLLEDMDLRWQMDQLAENLREAFPKMGWEQSVEFQGDDSLNLPEAIQTFEDLSDLDRLDQMLRNVSSPGALSEVDTEKVRELLGDESAESLERLAEMSKMLEEAGLVDNKDGQLSLTPKAVRKLGQNALGDLYRRISKDRAGRHDAEKTGAGHERDYATKSYEFGDPFNLNIERTVRNGLVRNGSGTPVDIKPEDFEIERTEAIVQASTVLMLDLSLSMPMRDNFLPAKKVAMALNSLISGQFPRDFLGVVTFSELAREIRPEKLPEVSWDYVYGTNMQHGLILARKMLAKQSGTKQIIMVTDGEPTAHITEDGYPFFNYPPSPETIEKTLLEVKRCTREDIRINVFMLDATPYLTRFIEHVTKMNGGRAFFTTNQSLGDYLLVDFVEQRRTFTSSR</sequence>
<dbReference type="SUPFAM" id="SSF53300">
    <property type="entry name" value="vWA-like"/>
    <property type="match status" value="1"/>
</dbReference>
<dbReference type="Pfam" id="PF13519">
    <property type="entry name" value="VWA_2"/>
    <property type="match status" value="1"/>
</dbReference>
<dbReference type="CDD" id="cd00198">
    <property type="entry name" value="vWFA"/>
    <property type="match status" value="1"/>
</dbReference>
<dbReference type="Gene3D" id="3.40.50.410">
    <property type="entry name" value="von Willebrand factor, type A domain"/>
    <property type="match status" value="1"/>
</dbReference>
<feature type="domain" description="VWFA" evidence="2">
    <location>
        <begin position="488"/>
        <end position="670"/>
    </location>
</feature>
<evidence type="ECO:0000259" key="2">
    <source>
        <dbReference type="SMART" id="SM00327"/>
    </source>
</evidence>
<dbReference type="AlphaFoldDB" id="A0A381Y3M0"/>
<gene>
    <name evidence="3" type="ORF">METZ01_LOCUS124115</name>
</gene>
<feature type="non-terminal residue" evidence="3">
    <location>
        <position position="1"/>
    </location>
</feature>
<dbReference type="SMART" id="SM00327">
    <property type="entry name" value="VWA"/>
    <property type="match status" value="1"/>
</dbReference>
<proteinExistence type="predicted"/>
<protein>
    <recommendedName>
        <fullName evidence="2">VWFA domain-containing protein</fullName>
    </recommendedName>
</protein>
<evidence type="ECO:0000256" key="1">
    <source>
        <dbReference type="SAM" id="Coils"/>
    </source>
</evidence>